<evidence type="ECO:0000313" key="2">
    <source>
        <dbReference type="EMBL" id="KAI1858231.1"/>
    </source>
</evidence>
<comment type="caution">
    <text evidence="2">The sequence shown here is derived from an EMBL/GenBank/DDBJ whole genome shotgun (WGS) entry which is preliminary data.</text>
</comment>
<proteinExistence type="predicted"/>
<gene>
    <name evidence="2" type="ORF">JX265_010899</name>
</gene>
<dbReference type="AlphaFoldDB" id="A0A9P9WDJ8"/>
<evidence type="ECO:0000256" key="1">
    <source>
        <dbReference type="SAM" id="Phobius"/>
    </source>
</evidence>
<protein>
    <submittedName>
        <fullName evidence="2">Uncharacterized protein</fullName>
    </submittedName>
</protein>
<organism evidence="2 3">
    <name type="scientific">Neoarthrinium moseri</name>
    <dbReference type="NCBI Taxonomy" id="1658444"/>
    <lineage>
        <taxon>Eukaryota</taxon>
        <taxon>Fungi</taxon>
        <taxon>Dikarya</taxon>
        <taxon>Ascomycota</taxon>
        <taxon>Pezizomycotina</taxon>
        <taxon>Sordariomycetes</taxon>
        <taxon>Xylariomycetidae</taxon>
        <taxon>Amphisphaeriales</taxon>
        <taxon>Apiosporaceae</taxon>
        <taxon>Neoarthrinium</taxon>
    </lineage>
</organism>
<dbReference type="Proteomes" id="UP000829685">
    <property type="component" value="Unassembled WGS sequence"/>
</dbReference>
<keyword evidence="1" id="KW-0472">Membrane</keyword>
<keyword evidence="3" id="KW-1185">Reference proteome</keyword>
<reference evidence="2" key="1">
    <citation type="submission" date="2021-03" db="EMBL/GenBank/DDBJ databases">
        <title>Revisited historic fungal species revealed as producer of novel bioactive compounds through whole genome sequencing and comparative genomics.</title>
        <authorList>
            <person name="Vignolle G.A."/>
            <person name="Hochenegger N."/>
            <person name="Mach R.L."/>
            <person name="Mach-Aigner A.R."/>
            <person name="Javad Rahimi M."/>
            <person name="Salim K.A."/>
            <person name="Chan C.M."/>
            <person name="Lim L.B.L."/>
            <person name="Cai F."/>
            <person name="Druzhinina I.S."/>
            <person name="U'Ren J.M."/>
            <person name="Derntl C."/>
        </authorList>
    </citation>
    <scope>NUCLEOTIDE SEQUENCE</scope>
    <source>
        <strain evidence="2">TUCIM 5799</strain>
    </source>
</reference>
<evidence type="ECO:0000313" key="3">
    <source>
        <dbReference type="Proteomes" id="UP000829685"/>
    </source>
</evidence>
<accession>A0A9P9WDJ8</accession>
<sequence>MTAATDPSISAGPEGTIQVQVQIMASLIAFMGAAWVILAMLFAFHFRKAPIGDTVHLRVRRSDDVKNDIEHIESIELDDFSIFRVTDTP</sequence>
<feature type="transmembrane region" description="Helical" evidence="1">
    <location>
        <begin position="23"/>
        <end position="44"/>
    </location>
</feature>
<keyword evidence="1" id="KW-0812">Transmembrane</keyword>
<name>A0A9P9WDJ8_9PEZI</name>
<keyword evidence="1" id="KW-1133">Transmembrane helix</keyword>
<dbReference type="EMBL" id="JAFIMR010000037">
    <property type="protein sequence ID" value="KAI1858231.1"/>
    <property type="molecule type" value="Genomic_DNA"/>
</dbReference>